<feature type="domain" description="Lcl C-terminal" evidence="1">
    <location>
        <begin position="33"/>
        <end position="142"/>
    </location>
</feature>
<evidence type="ECO:0000313" key="2">
    <source>
        <dbReference type="EMBL" id="MDR7119722.1"/>
    </source>
</evidence>
<keyword evidence="3" id="KW-1185">Reference proteome</keyword>
<accession>A0ABU1VVI0</accession>
<sequence length="145" mass="15782">MNLHITCAKGATLNIHLTAIGSAATEAATDTATVLEPATGLEWSKTLLDGEKVNFEKAEKAVAELGEGWRLPTREELLTLVDLERHDPCIDTDKYPDTKSTWYWTSTPCAWNKESARWVVYFNDGLVDGSAVGNGACVRAVRGGQ</sequence>
<dbReference type="Proteomes" id="UP001257909">
    <property type="component" value="Unassembled WGS sequence"/>
</dbReference>
<organism evidence="2 3">
    <name type="scientific">Rheinheimera soli</name>
    <dbReference type="NCBI Taxonomy" id="443616"/>
    <lineage>
        <taxon>Bacteria</taxon>
        <taxon>Pseudomonadati</taxon>
        <taxon>Pseudomonadota</taxon>
        <taxon>Gammaproteobacteria</taxon>
        <taxon>Chromatiales</taxon>
        <taxon>Chromatiaceae</taxon>
        <taxon>Rheinheimera</taxon>
    </lineage>
</organism>
<name>A0ABU1VVI0_9GAMM</name>
<protein>
    <recommendedName>
        <fullName evidence="1">Lcl C-terminal domain-containing protein</fullName>
    </recommendedName>
</protein>
<dbReference type="EMBL" id="JAVDWR010000001">
    <property type="protein sequence ID" value="MDR7119722.1"/>
    <property type="molecule type" value="Genomic_DNA"/>
</dbReference>
<dbReference type="InterPro" id="IPR011460">
    <property type="entry name" value="Lcl_C"/>
</dbReference>
<evidence type="ECO:0000313" key="3">
    <source>
        <dbReference type="Proteomes" id="UP001257909"/>
    </source>
</evidence>
<reference evidence="2 3" key="1">
    <citation type="submission" date="2023-07" db="EMBL/GenBank/DDBJ databases">
        <title>Sorghum-associated microbial communities from plants grown in Nebraska, USA.</title>
        <authorList>
            <person name="Schachtman D."/>
        </authorList>
    </citation>
    <scope>NUCLEOTIDE SEQUENCE [LARGE SCALE GENOMIC DNA]</scope>
    <source>
        <strain evidence="2 3">4138</strain>
    </source>
</reference>
<proteinExistence type="predicted"/>
<comment type="caution">
    <text evidence="2">The sequence shown here is derived from an EMBL/GenBank/DDBJ whole genome shotgun (WGS) entry which is preliminary data.</text>
</comment>
<dbReference type="Pfam" id="PF07603">
    <property type="entry name" value="Lcl_C"/>
    <property type="match status" value="1"/>
</dbReference>
<evidence type="ECO:0000259" key="1">
    <source>
        <dbReference type="Pfam" id="PF07603"/>
    </source>
</evidence>
<gene>
    <name evidence="2" type="ORF">J2W69_000637</name>
</gene>
<dbReference type="RefSeq" id="WP_310274492.1">
    <property type="nucleotide sequence ID" value="NZ_JAVDWR010000001.1"/>
</dbReference>